<proteinExistence type="predicted"/>
<sequence>SNRQREGEQATSESRARARALGPHDQAAGQRVVEEHALAREQWMKARAGTPTAAEAAAQGREGLATRL</sequence>
<name>W2JYX6_PHYNI</name>
<reference evidence="2" key="1">
    <citation type="submission" date="2013-11" db="EMBL/GenBank/DDBJ databases">
        <title>The Genome Sequence of Phytophthora parasitica CHvinca01.</title>
        <authorList>
            <consortium name="The Broad Institute Genomics Platform"/>
            <person name="Russ C."/>
            <person name="Tyler B."/>
            <person name="Panabieres F."/>
            <person name="Shan W."/>
            <person name="Tripathy S."/>
            <person name="Grunwald N."/>
            <person name="Machado M."/>
            <person name="Johnson C.S."/>
            <person name="Arredondo F."/>
            <person name="Hong C."/>
            <person name="Coffey M."/>
            <person name="Young S.K."/>
            <person name="Zeng Q."/>
            <person name="Gargeya S."/>
            <person name="Fitzgerald M."/>
            <person name="Abouelleil A."/>
            <person name="Alvarado L."/>
            <person name="Chapman S.B."/>
            <person name="Gainer-Dewar J."/>
            <person name="Goldberg J."/>
            <person name="Griggs A."/>
            <person name="Gujja S."/>
            <person name="Hansen M."/>
            <person name="Howarth C."/>
            <person name="Imamovic A."/>
            <person name="Ireland A."/>
            <person name="Larimer J."/>
            <person name="McCowan C."/>
            <person name="Murphy C."/>
            <person name="Pearson M."/>
            <person name="Poon T.W."/>
            <person name="Priest M."/>
            <person name="Roberts A."/>
            <person name="Saif S."/>
            <person name="Shea T."/>
            <person name="Sykes S."/>
            <person name="Wortman J."/>
            <person name="Nusbaum C."/>
            <person name="Birren B."/>
        </authorList>
    </citation>
    <scope>NUCLEOTIDE SEQUENCE [LARGE SCALE GENOMIC DNA]</scope>
    <source>
        <strain evidence="2">CHvinca01</strain>
    </source>
</reference>
<organism evidence="2">
    <name type="scientific">Phytophthora nicotianae</name>
    <name type="common">Potato buckeye rot agent</name>
    <name type="synonym">Phytophthora parasitica</name>
    <dbReference type="NCBI Taxonomy" id="4792"/>
    <lineage>
        <taxon>Eukaryota</taxon>
        <taxon>Sar</taxon>
        <taxon>Stramenopiles</taxon>
        <taxon>Oomycota</taxon>
        <taxon>Peronosporomycetes</taxon>
        <taxon>Peronosporales</taxon>
        <taxon>Peronosporaceae</taxon>
        <taxon>Phytophthora</taxon>
    </lineage>
</organism>
<feature type="non-terminal residue" evidence="2">
    <location>
        <position position="1"/>
    </location>
</feature>
<gene>
    <name evidence="2" type="ORF">L917_21665</name>
</gene>
<accession>W2JYX6</accession>
<evidence type="ECO:0000313" key="2">
    <source>
        <dbReference type="EMBL" id="ETL77390.1"/>
    </source>
</evidence>
<protein>
    <submittedName>
        <fullName evidence="2">Uncharacterized protein</fullName>
    </submittedName>
</protein>
<dbReference type="AlphaFoldDB" id="W2JYX6"/>
<feature type="region of interest" description="Disordered" evidence="1">
    <location>
        <begin position="1"/>
        <end position="29"/>
    </location>
</feature>
<evidence type="ECO:0000256" key="1">
    <source>
        <dbReference type="SAM" id="MobiDB-lite"/>
    </source>
</evidence>
<dbReference type="Proteomes" id="UP000054423">
    <property type="component" value="Unassembled WGS sequence"/>
</dbReference>
<feature type="region of interest" description="Disordered" evidence="1">
    <location>
        <begin position="46"/>
        <end position="68"/>
    </location>
</feature>
<dbReference type="EMBL" id="KI683728">
    <property type="protein sequence ID" value="ETL77390.1"/>
    <property type="molecule type" value="Genomic_DNA"/>
</dbReference>